<comment type="subcellular location">
    <subcellularLocation>
        <location evidence="1 6">Secreted</location>
    </subcellularLocation>
</comment>
<dbReference type="PANTHER" id="PTHR31232">
    <property type="match status" value="1"/>
</dbReference>
<organism evidence="7 8">
    <name type="scientific">Salvia divinorum</name>
    <name type="common">Maria pastora</name>
    <name type="synonym">Diviner's sage</name>
    <dbReference type="NCBI Taxonomy" id="28513"/>
    <lineage>
        <taxon>Eukaryota</taxon>
        <taxon>Viridiplantae</taxon>
        <taxon>Streptophyta</taxon>
        <taxon>Embryophyta</taxon>
        <taxon>Tracheophyta</taxon>
        <taxon>Spermatophyta</taxon>
        <taxon>Magnoliopsida</taxon>
        <taxon>eudicotyledons</taxon>
        <taxon>Gunneridae</taxon>
        <taxon>Pentapetalae</taxon>
        <taxon>asterids</taxon>
        <taxon>lamiids</taxon>
        <taxon>Lamiales</taxon>
        <taxon>Lamiaceae</taxon>
        <taxon>Nepetoideae</taxon>
        <taxon>Mentheae</taxon>
        <taxon>Salviinae</taxon>
        <taxon>Salvia</taxon>
        <taxon>Salvia subgen. Calosphace</taxon>
    </lineage>
</organism>
<evidence type="ECO:0000256" key="3">
    <source>
        <dbReference type="ARBA" id="ARBA00022471"/>
    </source>
</evidence>
<proteinExistence type="inferred from homology"/>
<dbReference type="Proteomes" id="UP001567538">
    <property type="component" value="Unassembled WGS sequence"/>
</dbReference>
<dbReference type="EMBL" id="JBEAFC010000009">
    <property type="protein sequence ID" value="KAL1542374.1"/>
    <property type="molecule type" value="Genomic_DNA"/>
</dbReference>
<comment type="similarity">
    <text evidence="2 6">Belongs to the plant self-incompatibility (S1) protein family.</text>
</comment>
<dbReference type="GO" id="GO:0060320">
    <property type="term" value="P:rejection of self pollen"/>
    <property type="evidence" value="ECO:0007669"/>
    <property type="project" value="UniProtKB-KW"/>
</dbReference>
<gene>
    <name evidence="7" type="ORF">AAHA92_26475</name>
</gene>
<dbReference type="InterPro" id="IPR010264">
    <property type="entry name" value="Self-incomp_S1"/>
</dbReference>
<sequence>MIKYTLFLLIASSLFLNATAKCTLYIASNLPLNSPPLQVHCASKDYDLGYHSLATGEEYILSFDEKPFSTLFTCRFVWNKNNKVFHVYDERSKECSETGVRYYAVKPEGFYFTNVYPPKKLGFQCDWKQNFSSKC</sequence>
<keyword evidence="8" id="KW-1185">Reference proteome</keyword>
<keyword evidence="5 6" id="KW-0732">Signal</keyword>
<dbReference type="Pfam" id="PF05938">
    <property type="entry name" value="Self-incomp_S1"/>
    <property type="match status" value="1"/>
</dbReference>
<evidence type="ECO:0000313" key="7">
    <source>
        <dbReference type="EMBL" id="KAL1542374.1"/>
    </source>
</evidence>
<evidence type="ECO:0000256" key="2">
    <source>
        <dbReference type="ARBA" id="ARBA00005581"/>
    </source>
</evidence>
<evidence type="ECO:0000256" key="1">
    <source>
        <dbReference type="ARBA" id="ARBA00004613"/>
    </source>
</evidence>
<evidence type="ECO:0000256" key="6">
    <source>
        <dbReference type="RuleBase" id="RU367044"/>
    </source>
</evidence>
<accession>A0ABD1GE15</accession>
<evidence type="ECO:0000313" key="8">
    <source>
        <dbReference type="Proteomes" id="UP001567538"/>
    </source>
</evidence>
<keyword evidence="3 6" id="KW-0713">Self-incompatibility</keyword>
<dbReference type="PANTHER" id="PTHR31232:SF71">
    <property type="entry name" value="S-PROTEIN HOMOLOG"/>
    <property type="match status" value="1"/>
</dbReference>
<reference evidence="7 8" key="1">
    <citation type="submission" date="2024-06" db="EMBL/GenBank/DDBJ databases">
        <title>A chromosome level genome sequence of Diviner's sage (Salvia divinorum).</title>
        <authorList>
            <person name="Ford S.A."/>
            <person name="Ro D.-K."/>
            <person name="Ness R.W."/>
            <person name="Phillips M.A."/>
        </authorList>
    </citation>
    <scope>NUCLEOTIDE SEQUENCE [LARGE SCALE GENOMIC DNA]</scope>
    <source>
        <strain evidence="7">SAF-2024a</strain>
        <tissue evidence="7">Leaf</tissue>
    </source>
</reference>
<name>A0ABD1GE15_SALDI</name>
<evidence type="ECO:0000256" key="4">
    <source>
        <dbReference type="ARBA" id="ARBA00022525"/>
    </source>
</evidence>
<evidence type="ECO:0000256" key="5">
    <source>
        <dbReference type="ARBA" id="ARBA00022729"/>
    </source>
</evidence>
<protein>
    <recommendedName>
        <fullName evidence="6">S-protein homolog</fullName>
    </recommendedName>
</protein>
<feature type="signal peptide" evidence="6">
    <location>
        <begin position="1"/>
        <end position="20"/>
    </location>
</feature>
<keyword evidence="4 6" id="KW-0964">Secreted</keyword>
<feature type="chain" id="PRO_5044532471" description="S-protein homolog" evidence="6">
    <location>
        <begin position="21"/>
        <end position="135"/>
    </location>
</feature>
<comment type="caution">
    <text evidence="7">The sequence shown here is derived from an EMBL/GenBank/DDBJ whole genome shotgun (WGS) entry which is preliminary data.</text>
</comment>
<dbReference type="AlphaFoldDB" id="A0ABD1GE15"/>
<dbReference type="GO" id="GO:0005576">
    <property type="term" value="C:extracellular region"/>
    <property type="evidence" value="ECO:0007669"/>
    <property type="project" value="UniProtKB-SubCell"/>
</dbReference>